<accession>A0A5C6D3M2</accession>
<dbReference type="EMBL" id="SJPV01000021">
    <property type="protein sequence ID" value="TWU30715.1"/>
    <property type="molecule type" value="Genomic_DNA"/>
</dbReference>
<dbReference type="CDD" id="cd16030">
    <property type="entry name" value="iduronate-2-sulfatase"/>
    <property type="match status" value="1"/>
</dbReference>
<dbReference type="PANTHER" id="PTHR45953">
    <property type="entry name" value="IDURONATE 2-SULFATASE"/>
    <property type="match status" value="1"/>
</dbReference>
<evidence type="ECO:0000313" key="10">
    <source>
        <dbReference type="Proteomes" id="UP000319143"/>
    </source>
</evidence>
<keyword evidence="4" id="KW-0732">Signal</keyword>
<dbReference type="GO" id="GO:0046872">
    <property type="term" value="F:metal ion binding"/>
    <property type="evidence" value="ECO:0007669"/>
    <property type="project" value="UniProtKB-KW"/>
</dbReference>
<dbReference type="AlphaFoldDB" id="A0A5C6D3M2"/>
<dbReference type="Proteomes" id="UP000319143">
    <property type="component" value="Unassembled WGS sequence"/>
</dbReference>
<comment type="similarity">
    <text evidence="2">Belongs to the sulfatase family.</text>
</comment>
<evidence type="ECO:0000256" key="1">
    <source>
        <dbReference type="ARBA" id="ARBA00001913"/>
    </source>
</evidence>
<dbReference type="PANTHER" id="PTHR45953:SF1">
    <property type="entry name" value="IDURONATE 2-SULFATASE"/>
    <property type="match status" value="1"/>
</dbReference>
<dbReference type="OrthoDB" id="236884at2"/>
<evidence type="ECO:0000259" key="8">
    <source>
        <dbReference type="Pfam" id="PF00884"/>
    </source>
</evidence>
<evidence type="ECO:0000256" key="4">
    <source>
        <dbReference type="ARBA" id="ARBA00022729"/>
    </source>
</evidence>
<dbReference type="GO" id="GO:0005737">
    <property type="term" value="C:cytoplasm"/>
    <property type="evidence" value="ECO:0007669"/>
    <property type="project" value="TreeGrafter"/>
</dbReference>
<comment type="cofactor">
    <cofactor evidence="1">
        <name>Ca(2+)</name>
        <dbReference type="ChEBI" id="CHEBI:29108"/>
    </cofactor>
</comment>
<feature type="compositionally biased region" description="Polar residues" evidence="7">
    <location>
        <begin position="486"/>
        <end position="501"/>
    </location>
</feature>
<feature type="domain" description="Sulfatase N-terminal" evidence="8">
    <location>
        <begin position="24"/>
        <end position="384"/>
    </location>
</feature>
<evidence type="ECO:0000256" key="5">
    <source>
        <dbReference type="ARBA" id="ARBA00022801"/>
    </source>
</evidence>
<dbReference type="RefSeq" id="WP_146531293.1">
    <property type="nucleotide sequence ID" value="NZ_SJPV01000021.1"/>
</dbReference>
<dbReference type="SUPFAM" id="SSF53649">
    <property type="entry name" value="Alkaline phosphatase-like"/>
    <property type="match status" value="1"/>
</dbReference>
<comment type="caution">
    <text evidence="9">The sequence shown here is derived from an EMBL/GenBank/DDBJ whole genome shotgun (WGS) entry which is preliminary data.</text>
</comment>
<dbReference type="Pfam" id="PF00884">
    <property type="entry name" value="Sulfatase"/>
    <property type="match status" value="1"/>
</dbReference>
<keyword evidence="3" id="KW-0479">Metal-binding</keyword>
<keyword evidence="6" id="KW-0106">Calcium</keyword>
<dbReference type="InterPro" id="IPR035874">
    <property type="entry name" value="IDS"/>
</dbReference>
<name>A0A5C6D3M2_9BACT</name>
<protein>
    <submittedName>
        <fullName evidence="9">Choline-sulfatase</fullName>
        <ecNumber evidence="9">3.1.6.6</ecNumber>
    </submittedName>
</protein>
<evidence type="ECO:0000256" key="2">
    <source>
        <dbReference type="ARBA" id="ARBA00008779"/>
    </source>
</evidence>
<sequence>MKSILLAFLSVWVVCQLVFASDRPNVLMIVVDDMNDWVGCLGGHPDVKTPNIDRLAQRGMLFANAHVAAPVCNPSRVATLTGRRPSTTGIYDNSVVWHQVLPDVMTIPGHFKANGYHVVGGGKVNHHMPGFNRRSDWHDYFDQVFDSHYHDRLAHGLDVQNFSWPQGFPLNQLAAVKSLSKPPQNASEFDWGAFDKSDAEMGDGKMIDWAAKFLANPPSDKPFFLAAGIYRPHLPFYAPQKYFDLYPPNAITLPAVKDDDLDDLPPAGKKMAESRRGDYELVMREGRYRELLQAYLANISFGDALVGRLLDALDSSPAANSTIVVLWSDHGWHFGEKQHLHKFTLWERSTRVPFIVAAPSVTKSAGHCSQAVGLIDLFPTLNELCNLPSVDGLDGQSLAPQLRDPTLDPERPALTTHEFANHTLRSRDWRYIRYADGGEELYDHRSDPHEWTNLADAPEFAAVKAELANYLPQTDAPSRRKGNKKQAGTSTRKESTTAIIR</sequence>
<evidence type="ECO:0000313" key="9">
    <source>
        <dbReference type="EMBL" id="TWU30715.1"/>
    </source>
</evidence>
<dbReference type="InterPro" id="IPR000917">
    <property type="entry name" value="Sulfatase_N"/>
</dbReference>
<gene>
    <name evidence="9" type="primary">betC_34</name>
    <name evidence="9" type="ORF">Poly41_66200</name>
</gene>
<organism evidence="9 10">
    <name type="scientific">Novipirellula artificiosorum</name>
    <dbReference type="NCBI Taxonomy" id="2528016"/>
    <lineage>
        <taxon>Bacteria</taxon>
        <taxon>Pseudomonadati</taxon>
        <taxon>Planctomycetota</taxon>
        <taxon>Planctomycetia</taxon>
        <taxon>Pirellulales</taxon>
        <taxon>Pirellulaceae</taxon>
        <taxon>Novipirellula</taxon>
    </lineage>
</organism>
<dbReference type="InterPro" id="IPR017850">
    <property type="entry name" value="Alkaline_phosphatase_core_sf"/>
</dbReference>
<dbReference type="GO" id="GO:0047753">
    <property type="term" value="F:choline-sulfatase activity"/>
    <property type="evidence" value="ECO:0007669"/>
    <property type="project" value="UniProtKB-EC"/>
</dbReference>
<dbReference type="EC" id="3.1.6.6" evidence="9"/>
<evidence type="ECO:0000256" key="6">
    <source>
        <dbReference type="ARBA" id="ARBA00022837"/>
    </source>
</evidence>
<evidence type="ECO:0000256" key="7">
    <source>
        <dbReference type="SAM" id="MobiDB-lite"/>
    </source>
</evidence>
<dbReference type="GO" id="GO:0004423">
    <property type="term" value="F:iduronate-2-sulfatase activity"/>
    <property type="evidence" value="ECO:0007669"/>
    <property type="project" value="InterPro"/>
</dbReference>
<dbReference type="Gene3D" id="3.40.720.10">
    <property type="entry name" value="Alkaline Phosphatase, subunit A"/>
    <property type="match status" value="1"/>
</dbReference>
<feature type="region of interest" description="Disordered" evidence="7">
    <location>
        <begin position="471"/>
        <end position="501"/>
    </location>
</feature>
<keyword evidence="5 9" id="KW-0378">Hydrolase</keyword>
<evidence type="ECO:0000256" key="3">
    <source>
        <dbReference type="ARBA" id="ARBA00022723"/>
    </source>
</evidence>
<proteinExistence type="inferred from homology"/>
<reference evidence="9 10" key="1">
    <citation type="submission" date="2019-02" db="EMBL/GenBank/DDBJ databases">
        <title>Deep-cultivation of Planctomycetes and their phenomic and genomic characterization uncovers novel biology.</title>
        <authorList>
            <person name="Wiegand S."/>
            <person name="Jogler M."/>
            <person name="Boedeker C."/>
            <person name="Pinto D."/>
            <person name="Vollmers J."/>
            <person name="Rivas-Marin E."/>
            <person name="Kohn T."/>
            <person name="Peeters S.H."/>
            <person name="Heuer A."/>
            <person name="Rast P."/>
            <person name="Oberbeckmann S."/>
            <person name="Bunk B."/>
            <person name="Jeske O."/>
            <person name="Meyerdierks A."/>
            <person name="Storesund J.E."/>
            <person name="Kallscheuer N."/>
            <person name="Luecker S."/>
            <person name="Lage O.M."/>
            <person name="Pohl T."/>
            <person name="Merkel B.J."/>
            <person name="Hornburger P."/>
            <person name="Mueller R.-W."/>
            <person name="Bruemmer F."/>
            <person name="Labrenz M."/>
            <person name="Spormann A.M."/>
            <person name="Op Den Camp H."/>
            <person name="Overmann J."/>
            <person name="Amann R."/>
            <person name="Jetten M.S.M."/>
            <person name="Mascher T."/>
            <person name="Medema M.H."/>
            <person name="Devos D.P."/>
            <person name="Kaster A.-K."/>
            <person name="Ovreas L."/>
            <person name="Rohde M."/>
            <person name="Galperin M.Y."/>
            <person name="Jogler C."/>
        </authorList>
    </citation>
    <scope>NUCLEOTIDE SEQUENCE [LARGE SCALE GENOMIC DNA]</scope>
    <source>
        <strain evidence="9 10">Poly41</strain>
    </source>
</reference>
<keyword evidence="10" id="KW-1185">Reference proteome</keyword>